<proteinExistence type="predicted"/>
<dbReference type="PRINTS" id="PR00778">
    <property type="entry name" value="HTHARSR"/>
</dbReference>
<dbReference type="InterPro" id="IPR036388">
    <property type="entry name" value="WH-like_DNA-bd_sf"/>
</dbReference>
<evidence type="ECO:0000256" key="4">
    <source>
        <dbReference type="SAM" id="MobiDB-lite"/>
    </source>
</evidence>
<dbReference type="Gene3D" id="1.10.10.10">
    <property type="entry name" value="Winged helix-like DNA-binding domain superfamily/Winged helix DNA-binding domain"/>
    <property type="match status" value="1"/>
</dbReference>
<evidence type="ECO:0000313" key="6">
    <source>
        <dbReference type="EMBL" id="GAA3166568.1"/>
    </source>
</evidence>
<dbReference type="PROSITE" id="PS50987">
    <property type="entry name" value="HTH_ARSR_2"/>
    <property type="match status" value="1"/>
</dbReference>
<dbReference type="RefSeq" id="WP_344688594.1">
    <property type="nucleotide sequence ID" value="NZ_BAAAVV010000003.1"/>
</dbReference>
<dbReference type="Proteomes" id="UP001499924">
    <property type="component" value="Unassembled WGS sequence"/>
</dbReference>
<dbReference type="Pfam" id="PF01022">
    <property type="entry name" value="HTH_5"/>
    <property type="match status" value="1"/>
</dbReference>
<keyword evidence="7" id="KW-1185">Reference proteome</keyword>
<organism evidence="6 7">
    <name type="scientific">Blastococcus jejuensis</name>
    <dbReference type="NCBI Taxonomy" id="351224"/>
    <lineage>
        <taxon>Bacteria</taxon>
        <taxon>Bacillati</taxon>
        <taxon>Actinomycetota</taxon>
        <taxon>Actinomycetes</taxon>
        <taxon>Geodermatophilales</taxon>
        <taxon>Geodermatophilaceae</taxon>
        <taxon>Blastococcus</taxon>
    </lineage>
</organism>
<dbReference type="PANTHER" id="PTHR33154">
    <property type="entry name" value="TRANSCRIPTIONAL REGULATOR, ARSR FAMILY"/>
    <property type="match status" value="1"/>
</dbReference>
<dbReference type="CDD" id="cd00090">
    <property type="entry name" value="HTH_ARSR"/>
    <property type="match status" value="1"/>
</dbReference>
<evidence type="ECO:0000256" key="1">
    <source>
        <dbReference type="ARBA" id="ARBA00023015"/>
    </source>
</evidence>
<gene>
    <name evidence="6" type="ORF">GCM10010531_19070</name>
</gene>
<accession>A0ABP6P3Z6</accession>
<sequence length="111" mass="12298">MSEAPSSGAPSRDPFEALGDPNRRAILSLLGAGERSVHQIAEQLPISRPAVSRHLRLLKEAGFVSEEARGTRRIYRLQDEGPAAVREYLARVWGEAGARFRLMAENTEDRT</sequence>
<evidence type="ECO:0000256" key="3">
    <source>
        <dbReference type="ARBA" id="ARBA00023163"/>
    </source>
</evidence>
<name>A0ABP6P3Z6_9ACTN</name>
<evidence type="ECO:0000259" key="5">
    <source>
        <dbReference type="PROSITE" id="PS50987"/>
    </source>
</evidence>
<dbReference type="InterPro" id="IPR001845">
    <property type="entry name" value="HTH_ArsR_DNA-bd_dom"/>
</dbReference>
<comment type="caution">
    <text evidence="6">The sequence shown here is derived from an EMBL/GenBank/DDBJ whole genome shotgun (WGS) entry which is preliminary data.</text>
</comment>
<dbReference type="EMBL" id="BAAAVV010000003">
    <property type="protein sequence ID" value="GAA3166568.1"/>
    <property type="molecule type" value="Genomic_DNA"/>
</dbReference>
<dbReference type="PANTHER" id="PTHR33154:SF33">
    <property type="entry name" value="TRANSCRIPTIONAL REPRESSOR SDPR"/>
    <property type="match status" value="1"/>
</dbReference>
<dbReference type="InterPro" id="IPR051081">
    <property type="entry name" value="HTH_MetalResp_TranReg"/>
</dbReference>
<dbReference type="NCBIfam" id="NF033788">
    <property type="entry name" value="HTH_metalloreg"/>
    <property type="match status" value="1"/>
</dbReference>
<dbReference type="SUPFAM" id="SSF46785">
    <property type="entry name" value="Winged helix' DNA-binding domain"/>
    <property type="match status" value="1"/>
</dbReference>
<keyword evidence="3" id="KW-0804">Transcription</keyword>
<dbReference type="InterPro" id="IPR011991">
    <property type="entry name" value="ArsR-like_HTH"/>
</dbReference>
<dbReference type="SMART" id="SM00418">
    <property type="entry name" value="HTH_ARSR"/>
    <property type="match status" value="1"/>
</dbReference>
<keyword evidence="2" id="KW-0238">DNA-binding</keyword>
<protein>
    <submittedName>
        <fullName evidence="6">Metalloregulator ArsR/SmtB family transcription factor</fullName>
    </submittedName>
</protein>
<feature type="domain" description="HTH arsR-type" evidence="5">
    <location>
        <begin position="3"/>
        <end position="97"/>
    </location>
</feature>
<evidence type="ECO:0000256" key="2">
    <source>
        <dbReference type="ARBA" id="ARBA00023125"/>
    </source>
</evidence>
<reference evidence="7" key="1">
    <citation type="journal article" date="2019" name="Int. J. Syst. Evol. Microbiol.">
        <title>The Global Catalogue of Microorganisms (GCM) 10K type strain sequencing project: providing services to taxonomists for standard genome sequencing and annotation.</title>
        <authorList>
            <consortium name="The Broad Institute Genomics Platform"/>
            <consortium name="The Broad Institute Genome Sequencing Center for Infectious Disease"/>
            <person name="Wu L."/>
            <person name="Ma J."/>
        </authorList>
    </citation>
    <scope>NUCLEOTIDE SEQUENCE [LARGE SCALE GENOMIC DNA]</scope>
    <source>
        <strain evidence="7">JCM 15614</strain>
    </source>
</reference>
<dbReference type="InterPro" id="IPR036390">
    <property type="entry name" value="WH_DNA-bd_sf"/>
</dbReference>
<feature type="region of interest" description="Disordered" evidence="4">
    <location>
        <begin position="1"/>
        <end position="20"/>
    </location>
</feature>
<evidence type="ECO:0000313" key="7">
    <source>
        <dbReference type="Proteomes" id="UP001499924"/>
    </source>
</evidence>
<keyword evidence="1" id="KW-0805">Transcription regulation</keyword>